<feature type="binding site" evidence="18">
    <location>
        <position position="121"/>
    </location>
    <ligand>
        <name>UDP-N-acetyl-alpha-D-glucosamine</name>
        <dbReference type="ChEBI" id="CHEBI:57705"/>
    </ligand>
</feature>
<dbReference type="GO" id="GO:0006048">
    <property type="term" value="P:UDP-N-acetylglucosamine biosynthetic process"/>
    <property type="evidence" value="ECO:0007669"/>
    <property type="project" value="UniProtKB-UniPathway"/>
</dbReference>
<keyword evidence="13 18" id="KW-0012">Acyltransferase</keyword>
<dbReference type="GO" id="GO:0000902">
    <property type="term" value="P:cell morphogenesis"/>
    <property type="evidence" value="ECO:0007669"/>
    <property type="project" value="UniProtKB-UniRule"/>
</dbReference>
<dbReference type="UniPathway" id="UPA00973"/>
<feature type="binding site" evidence="18">
    <location>
        <position position="280"/>
    </location>
    <ligand>
        <name>UDP-N-acetyl-alpha-D-glucosamine</name>
        <dbReference type="ChEBI" id="CHEBI:57705"/>
    </ligand>
</feature>
<feature type="active site" description="Proton acceptor" evidence="18">
    <location>
        <position position="415"/>
    </location>
</feature>
<feature type="region of interest" description="Linker" evidence="18">
    <location>
        <begin position="283"/>
        <end position="303"/>
    </location>
</feature>
<evidence type="ECO:0000256" key="5">
    <source>
        <dbReference type="ARBA" id="ARBA00022679"/>
    </source>
</evidence>
<feature type="binding site" evidence="18">
    <location>
        <position position="222"/>
    </location>
    <ligand>
        <name>UDP-N-acetyl-alpha-D-glucosamine</name>
        <dbReference type="ChEBI" id="CHEBI:57705"/>
    </ligand>
</feature>
<evidence type="ECO:0000313" key="22">
    <source>
        <dbReference type="Proteomes" id="UP000239187"/>
    </source>
</evidence>
<comment type="subcellular location">
    <subcellularLocation>
        <location evidence="1 18">Cytoplasm</location>
    </subcellularLocation>
</comment>
<feature type="binding site" evidence="18">
    <location>
        <position position="192"/>
    </location>
    <ligand>
        <name>UDP-N-acetyl-alpha-D-glucosamine</name>
        <dbReference type="ChEBI" id="CHEBI:57705"/>
    </ligand>
</feature>
<evidence type="ECO:0000256" key="2">
    <source>
        <dbReference type="ARBA" id="ARBA00007707"/>
    </source>
</evidence>
<evidence type="ECO:0000256" key="9">
    <source>
        <dbReference type="ARBA" id="ARBA00022842"/>
    </source>
</evidence>
<reference evidence="21 22" key="1">
    <citation type="submission" date="2017-11" db="EMBL/GenBank/DDBJ databases">
        <title>Draft genome of Arthrobacter agilis strain UMCV2, a plant growth-promoting rhizobacterium and biocontrol capacity of phytopathogenic fungi.</title>
        <authorList>
            <person name="Martinez-Camara R."/>
            <person name="Santoyo G."/>
            <person name="Moreno-Hagelsieb G."/>
            <person name="Valencia-Cantero E."/>
        </authorList>
    </citation>
    <scope>NUCLEOTIDE SEQUENCE [LARGE SCALE GENOMIC DNA]</scope>
    <source>
        <strain evidence="21 22">UMCV2</strain>
    </source>
</reference>
<feature type="binding site" evidence="18">
    <location>
        <position position="68"/>
    </location>
    <ligand>
        <name>UDP-N-acetyl-alpha-D-glucosamine</name>
        <dbReference type="ChEBI" id="CHEBI:57705"/>
    </ligand>
</feature>
<dbReference type="EC" id="2.3.1.157" evidence="18"/>
<dbReference type="UniPathway" id="UPA00113">
    <property type="reaction ID" value="UER00532"/>
</dbReference>
<feature type="binding site" evidence="18">
    <location>
        <begin position="54"/>
        <end position="57"/>
    </location>
    <ligand>
        <name>UDP-N-acetyl-alpha-D-glucosamine</name>
        <dbReference type="ChEBI" id="CHEBI:57705"/>
    </ligand>
</feature>
<feature type="binding site" evidence="18">
    <location>
        <begin position="438"/>
        <end position="439"/>
    </location>
    <ligand>
        <name>acetyl-CoA</name>
        <dbReference type="ChEBI" id="CHEBI:57288"/>
    </ligand>
</feature>
<keyword evidence="14 18" id="KW-0961">Cell wall biogenesis/degradation</keyword>
<dbReference type="HAMAP" id="MF_01631">
    <property type="entry name" value="GlmU"/>
    <property type="match status" value="1"/>
</dbReference>
<feature type="binding site" evidence="18">
    <location>
        <position position="385"/>
    </location>
    <ligand>
        <name>UDP-N-acetyl-alpha-D-glucosamine</name>
        <dbReference type="ChEBI" id="CHEBI:57705"/>
    </ligand>
</feature>
<dbReference type="PANTHER" id="PTHR43584">
    <property type="entry name" value="NUCLEOTIDYL TRANSFERASE"/>
    <property type="match status" value="1"/>
</dbReference>
<keyword evidence="7 18" id="KW-0479">Metal-binding</keyword>
<feature type="binding site" evidence="18">
    <location>
        <position position="207"/>
    </location>
    <ligand>
        <name>UDP-N-acetyl-alpha-D-glucosamine</name>
        <dbReference type="ChEBI" id="CHEBI:57705"/>
    </ligand>
</feature>
<dbReference type="EC" id="2.7.7.23" evidence="18"/>
<keyword evidence="5 18" id="KW-0808">Transferase</keyword>
<feature type="binding site" evidence="18">
    <location>
        <begin position="126"/>
        <end position="127"/>
    </location>
    <ligand>
        <name>UDP-N-acetyl-alpha-D-glucosamine</name>
        <dbReference type="ChEBI" id="CHEBI:57705"/>
    </ligand>
</feature>
<evidence type="ECO:0000256" key="17">
    <source>
        <dbReference type="ARBA" id="ARBA00049628"/>
    </source>
</evidence>
<feature type="region of interest" description="Disordered" evidence="19">
    <location>
        <begin position="502"/>
        <end position="536"/>
    </location>
</feature>
<dbReference type="InterPro" id="IPR025877">
    <property type="entry name" value="MobA-like_NTP_Trfase"/>
</dbReference>
<dbReference type="NCBIfam" id="NF010932">
    <property type="entry name" value="PRK14352.1"/>
    <property type="match status" value="1"/>
</dbReference>
<feature type="compositionally biased region" description="Low complexity" evidence="19">
    <location>
        <begin position="1"/>
        <end position="10"/>
    </location>
</feature>
<keyword evidence="12 18" id="KW-0511">Multifunctional enzyme</keyword>
<feature type="binding site" evidence="18">
    <location>
        <position position="418"/>
    </location>
    <ligand>
        <name>UDP-N-acetyl-alpha-D-glucosamine</name>
        <dbReference type="ChEBI" id="CHEBI:57705"/>
    </ligand>
</feature>
<dbReference type="NCBIfam" id="TIGR01173">
    <property type="entry name" value="glmU"/>
    <property type="match status" value="1"/>
</dbReference>
<dbReference type="Proteomes" id="UP000239187">
    <property type="component" value="Chromosome"/>
</dbReference>
<evidence type="ECO:0000313" key="21">
    <source>
        <dbReference type="EMBL" id="AUZ86813.1"/>
    </source>
</evidence>
<feature type="region of interest" description="Disordered" evidence="19">
    <location>
        <begin position="1"/>
        <end position="42"/>
    </location>
</feature>
<accession>A0A2L0UC03</accession>
<keyword evidence="11 18" id="KW-0573">Peptidoglycan synthesis</keyword>
<feature type="binding site" evidence="18">
    <location>
        <begin position="153"/>
        <end position="155"/>
    </location>
    <ligand>
        <name>UDP-N-acetyl-alpha-D-glucosamine</name>
        <dbReference type="ChEBI" id="CHEBI:57705"/>
    </ligand>
</feature>
<dbReference type="InterPro" id="IPR011004">
    <property type="entry name" value="Trimer_LpxA-like_sf"/>
</dbReference>
<feature type="region of interest" description="N-acetyltransferase" evidence="18">
    <location>
        <begin position="304"/>
        <end position="536"/>
    </location>
</feature>
<dbReference type="SUPFAM" id="SSF53448">
    <property type="entry name" value="Nucleotide-diphospho-sugar transferases"/>
    <property type="match status" value="1"/>
</dbReference>
<feature type="compositionally biased region" description="Low complexity" evidence="19">
    <location>
        <begin position="502"/>
        <end position="525"/>
    </location>
</feature>
<proteinExistence type="inferred from homology"/>
<evidence type="ECO:0000256" key="4">
    <source>
        <dbReference type="ARBA" id="ARBA00022490"/>
    </source>
</evidence>
<evidence type="ECO:0000256" key="8">
    <source>
        <dbReference type="ARBA" id="ARBA00022737"/>
    </source>
</evidence>
<dbReference type="PANTHER" id="PTHR43584:SF3">
    <property type="entry name" value="BIFUNCTIONAL PROTEIN GLMU"/>
    <property type="match status" value="1"/>
</dbReference>
<keyword evidence="8 18" id="KW-0677">Repeat</keyword>
<comment type="pathway">
    <text evidence="18">Bacterial outer membrane biogenesis; LPS lipid A biosynthesis.</text>
</comment>
<feature type="binding site" evidence="18">
    <location>
        <position position="280"/>
    </location>
    <ligand>
        <name>Mg(2+)</name>
        <dbReference type="ChEBI" id="CHEBI:18420"/>
    </ligand>
</feature>
<comment type="pathway">
    <text evidence="18">Nucleotide-sugar biosynthesis; UDP-N-acetyl-alpha-D-glucosamine biosynthesis; UDP-N-acetyl-alpha-D-glucosamine from N-acetyl-alpha-D-glucosamine 1-phosphate: step 1/1.</text>
</comment>
<dbReference type="GO" id="GO:0009252">
    <property type="term" value="P:peptidoglycan biosynthetic process"/>
    <property type="evidence" value="ECO:0007669"/>
    <property type="project" value="UniProtKB-UniRule"/>
</dbReference>
<dbReference type="GO" id="GO:0071555">
    <property type="term" value="P:cell wall organization"/>
    <property type="evidence" value="ECO:0007669"/>
    <property type="project" value="UniProtKB-KW"/>
</dbReference>
<evidence type="ECO:0000256" key="12">
    <source>
        <dbReference type="ARBA" id="ARBA00023268"/>
    </source>
</evidence>
<feature type="binding site" evidence="18">
    <location>
        <position position="403"/>
    </location>
    <ligand>
        <name>UDP-N-acetyl-alpha-D-glucosamine</name>
        <dbReference type="ChEBI" id="CHEBI:57705"/>
    </ligand>
</feature>
<evidence type="ECO:0000256" key="10">
    <source>
        <dbReference type="ARBA" id="ARBA00022960"/>
    </source>
</evidence>
<dbReference type="InterPro" id="IPR050065">
    <property type="entry name" value="GlmU-like"/>
</dbReference>
<dbReference type="GO" id="GO:0019134">
    <property type="term" value="F:glucosamine-1-phosphate N-acetyltransferase activity"/>
    <property type="evidence" value="ECO:0007669"/>
    <property type="project" value="UniProtKB-UniRule"/>
</dbReference>
<feature type="region of interest" description="Pyrophosphorylase" evidence="18">
    <location>
        <begin position="1"/>
        <end position="282"/>
    </location>
</feature>
<feature type="binding site" evidence="18">
    <location>
        <position position="429"/>
    </location>
    <ligand>
        <name>UDP-N-acetyl-alpha-D-glucosamine</name>
        <dbReference type="ChEBI" id="CHEBI:57705"/>
    </ligand>
</feature>
<protein>
    <recommendedName>
        <fullName evidence="18">Bifunctional protein GlmU</fullName>
    </recommendedName>
    <domain>
        <recommendedName>
            <fullName evidence="18">UDP-N-acetylglucosamine pyrophosphorylase</fullName>
            <ecNumber evidence="18">2.7.7.23</ecNumber>
        </recommendedName>
        <alternativeName>
            <fullName evidence="18">N-acetylglucosamine-1-phosphate uridyltransferase</fullName>
        </alternativeName>
    </domain>
    <domain>
        <recommendedName>
            <fullName evidence="18">Glucosamine-1-phosphate N-acetyltransferase</fullName>
            <ecNumber evidence="18">2.3.1.157</ecNumber>
        </recommendedName>
    </domain>
</protein>
<comment type="function">
    <text evidence="17 18">Catalyzes the last two sequential reactions in the de novo biosynthetic pathway for UDP-N-acetylglucosamine (UDP-GlcNAc). The C-terminal domain catalyzes the transfer of acetyl group from acetyl coenzyme A to glucosamine-1-phosphate (GlcN-1-P) to produce N-acetylglucosamine-1-phosphate (GlcNAc-1-P), which is converted into UDP-GlcNAc by the transfer of uridine 5-monophosphate (from uridine 5-triphosphate), a reaction catalyzed by the N-terminal domain.</text>
</comment>
<dbReference type="GO" id="GO:0008360">
    <property type="term" value="P:regulation of cell shape"/>
    <property type="evidence" value="ECO:0007669"/>
    <property type="project" value="UniProtKB-KW"/>
</dbReference>
<comment type="catalytic activity">
    <reaction evidence="16 18">
        <text>N-acetyl-alpha-D-glucosamine 1-phosphate + UTP + H(+) = UDP-N-acetyl-alpha-D-glucosamine + diphosphate</text>
        <dbReference type="Rhea" id="RHEA:13509"/>
        <dbReference type="ChEBI" id="CHEBI:15378"/>
        <dbReference type="ChEBI" id="CHEBI:33019"/>
        <dbReference type="ChEBI" id="CHEBI:46398"/>
        <dbReference type="ChEBI" id="CHEBI:57705"/>
        <dbReference type="ChEBI" id="CHEBI:57776"/>
        <dbReference type="EC" id="2.7.7.23"/>
    </reaction>
</comment>
<dbReference type="SUPFAM" id="SSF51161">
    <property type="entry name" value="Trimeric LpxA-like enzymes"/>
    <property type="match status" value="1"/>
</dbReference>
<comment type="catalytic activity">
    <reaction evidence="15 18">
        <text>alpha-D-glucosamine 1-phosphate + acetyl-CoA = N-acetyl-alpha-D-glucosamine 1-phosphate + CoA + H(+)</text>
        <dbReference type="Rhea" id="RHEA:13725"/>
        <dbReference type="ChEBI" id="CHEBI:15378"/>
        <dbReference type="ChEBI" id="CHEBI:57287"/>
        <dbReference type="ChEBI" id="CHEBI:57288"/>
        <dbReference type="ChEBI" id="CHEBI:57776"/>
        <dbReference type="ChEBI" id="CHEBI:58516"/>
        <dbReference type="EC" id="2.3.1.157"/>
    </reaction>
</comment>
<evidence type="ECO:0000256" key="1">
    <source>
        <dbReference type="ARBA" id="ARBA00004496"/>
    </source>
</evidence>
<evidence type="ECO:0000256" key="7">
    <source>
        <dbReference type="ARBA" id="ARBA00022723"/>
    </source>
</evidence>
<comment type="subunit">
    <text evidence="18">Homotrimer.</text>
</comment>
<comment type="similarity">
    <text evidence="3 18">In the N-terminal section; belongs to the N-acetylglucosamine-1-phosphate uridyltransferase family.</text>
</comment>
<evidence type="ECO:0000256" key="19">
    <source>
        <dbReference type="SAM" id="MobiDB-lite"/>
    </source>
</evidence>
<name>A0A2L0UC03_9MICC</name>
<comment type="caution">
    <text evidence="18">Lacks conserved residue(s) required for the propagation of feature annotation.</text>
</comment>
<dbReference type="EMBL" id="CP024915">
    <property type="protein sequence ID" value="AUZ86813.1"/>
    <property type="molecule type" value="Genomic_DNA"/>
</dbReference>
<dbReference type="CDD" id="cd03353">
    <property type="entry name" value="LbH_GlmU_C"/>
    <property type="match status" value="1"/>
</dbReference>
<dbReference type="InterPro" id="IPR038009">
    <property type="entry name" value="GlmU_C_LbH"/>
</dbReference>
<feature type="binding site" evidence="18">
    <location>
        <position position="155"/>
    </location>
    <ligand>
        <name>Mg(2+)</name>
        <dbReference type="ChEBI" id="CHEBI:18420"/>
    </ligand>
</feature>
<dbReference type="InterPro" id="IPR001451">
    <property type="entry name" value="Hexapep"/>
</dbReference>
<dbReference type="GO" id="GO:0005737">
    <property type="term" value="C:cytoplasm"/>
    <property type="evidence" value="ECO:0007669"/>
    <property type="project" value="UniProtKB-SubCell"/>
</dbReference>
<evidence type="ECO:0000256" key="14">
    <source>
        <dbReference type="ARBA" id="ARBA00023316"/>
    </source>
</evidence>
<evidence type="ECO:0000256" key="13">
    <source>
        <dbReference type="ARBA" id="ARBA00023315"/>
    </source>
</evidence>
<comment type="pathway">
    <text evidence="18">Nucleotide-sugar biosynthesis; UDP-N-acetyl-alpha-D-glucosamine biosynthesis; N-acetyl-alpha-D-glucosamine 1-phosphate from alpha-D-glucosamine 6-phosphate (route II): step 2/2.</text>
</comment>
<dbReference type="AlphaFoldDB" id="A0A2L0UC03"/>
<comment type="cofactor">
    <cofactor evidence="18">
        <name>Mg(2+)</name>
        <dbReference type="ChEBI" id="CHEBI:18420"/>
    </cofactor>
    <text evidence="18">Binds 1 Mg(2+) ion per subunit.</text>
</comment>
<feature type="compositionally biased region" description="Polar residues" evidence="19">
    <location>
        <begin position="31"/>
        <end position="42"/>
    </location>
</feature>
<dbReference type="Pfam" id="PF12804">
    <property type="entry name" value="NTP_transf_3"/>
    <property type="match status" value="1"/>
</dbReference>
<feature type="compositionally biased region" description="Basic and acidic residues" evidence="19">
    <location>
        <begin position="526"/>
        <end position="536"/>
    </location>
</feature>
<sequence length="536" mass="55382">MGGTAQAPARRSPRGRGAGHETTGRSARFVSHQNEGTPVTSQDILNQPAAVIVLAAGAGTRMRSRTPKILHTLGGRSMVGHALAAVRGLAPRELAVVVRHERDLVAGHVAAIDPAALLVDQDEVPGTGRAVQVALEALDASRGTIEGTVVVTYGDVPLLEASTLRDLIGAHTQGGNAVTVLTAELDDATGYGRIVRAEDGSVLGIVEHKDADDAQRSIREVNSGIYAFDAAVLRTALGRIDASNAQGELYLTDVLGVARADGGRVAGLLVQDRWQVEGANDRVQLAHLGAELNRRTLERWMRAGVSILDPATTWIDTAVELDEDVTVLPGTQLHGATVIARDAVIGPDTTLTDVVVGEGAHVVRTHGSGSRIGAGASVGPFTYLRPGTVLGEDGKIGAFYETKNVTVGRGSKLSHLGYAGDAEIGEYTNIGCGNITANYDGVDKHRTVIGSHVRTSSNTVFVAPVTVGDGAYTGAGAVVRKDIPAGALGLSIAPQRNIEGWTAAKRPGTAAAEAAGSTTPGTPTPDAHEPQESGQA</sequence>
<feature type="binding site" evidence="18">
    <location>
        <position position="475"/>
    </location>
    <ligand>
        <name>acetyl-CoA</name>
        <dbReference type="ChEBI" id="CHEBI:57288"/>
    </ligand>
</feature>
<dbReference type="GO" id="GO:0000287">
    <property type="term" value="F:magnesium ion binding"/>
    <property type="evidence" value="ECO:0007669"/>
    <property type="project" value="UniProtKB-UniRule"/>
</dbReference>
<dbReference type="Pfam" id="PF00132">
    <property type="entry name" value="Hexapep"/>
    <property type="match status" value="1"/>
</dbReference>
<evidence type="ECO:0000256" key="18">
    <source>
        <dbReference type="HAMAP-Rule" id="MF_01631"/>
    </source>
</evidence>
<evidence type="ECO:0000256" key="15">
    <source>
        <dbReference type="ARBA" id="ARBA00048247"/>
    </source>
</evidence>
<dbReference type="InterPro" id="IPR005882">
    <property type="entry name" value="Bifunctional_GlmU"/>
</dbReference>
<organism evidence="21 22">
    <name type="scientific">Arthrobacter agilis</name>
    <dbReference type="NCBI Taxonomy" id="37921"/>
    <lineage>
        <taxon>Bacteria</taxon>
        <taxon>Bacillati</taxon>
        <taxon>Actinomycetota</taxon>
        <taxon>Actinomycetes</taxon>
        <taxon>Micrococcales</taxon>
        <taxon>Micrococcaceae</taxon>
        <taxon>Arthrobacter</taxon>
    </lineage>
</organism>
<dbReference type="CDD" id="cd02540">
    <property type="entry name" value="GT2_GlmU_N_bac"/>
    <property type="match status" value="1"/>
</dbReference>
<dbReference type="Gene3D" id="2.160.10.10">
    <property type="entry name" value="Hexapeptide repeat proteins"/>
    <property type="match status" value="1"/>
</dbReference>
<feature type="binding site" evidence="18">
    <location>
        <position position="457"/>
    </location>
    <ligand>
        <name>acetyl-CoA</name>
        <dbReference type="ChEBI" id="CHEBI:57288"/>
    </ligand>
</feature>
<feature type="domain" description="MobA-like NTP transferase" evidence="20">
    <location>
        <begin position="51"/>
        <end position="183"/>
    </location>
</feature>
<evidence type="ECO:0000259" key="20">
    <source>
        <dbReference type="Pfam" id="PF12804"/>
    </source>
</evidence>
<comment type="similarity">
    <text evidence="2 18">In the C-terminal section; belongs to the transferase hexapeptide repeat family.</text>
</comment>
<dbReference type="GO" id="GO:0016020">
    <property type="term" value="C:membrane"/>
    <property type="evidence" value="ECO:0007669"/>
    <property type="project" value="GOC"/>
</dbReference>
<evidence type="ECO:0000256" key="3">
    <source>
        <dbReference type="ARBA" id="ARBA00007947"/>
    </source>
</evidence>
<keyword evidence="6 18" id="KW-0548">Nucleotidyltransferase</keyword>
<dbReference type="GO" id="GO:0003977">
    <property type="term" value="F:UDP-N-acetylglucosamine diphosphorylase activity"/>
    <property type="evidence" value="ECO:0007669"/>
    <property type="project" value="UniProtKB-UniRule"/>
</dbReference>
<keyword evidence="9 18" id="KW-0460">Magnesium</keyword>
<dbReference type="InterPro" id="IPR029044">
    <property type="entry name" value="Nucleotide-diphossugar_trans"/>
</dbReference>
<dbReference type="GO" id="GO:0009245">
    <property type="term" value="P:lipid A biosynthetic process"/>
    <property type="evidence" value="ECO:0007669"/>
    <property type="project" value="UniProtKB-UniRule"/>
</dbReference>
<keyword evidence="4 18" id="KW-0963">Cytoplasm</keyword>
<gene>
    <name evidence="18 21" type="primary">glmU</name>
    <name evidence="21" type="ORF">CVO76_03530</name>
</gene>
<evidence type="ECO:0000256" key="16">
    <source>
        <dbReference type="ARBA" id="ARBA00048493"/>
    </source>
</evidence>
<evidence type="ECO:0000256" key="6">
    <source>
        <dbReference type="ARBA" id="ARBA00022695"/>
    </source>
</evidence>
<dbReference type="Gene3D" id="3.90.550.10">
    <property type="entry name" value="Spore Coat Polysaccharide Biosynthesis Protein SpsA, Chain A"/>
    <property type="match status" value="1"/>
</dbReference>
<keyword evidence="10 18" id="KW-0133">Cell shape</keyword>
<evidence type="ECO:0000256" key="11">
    <source>
        <dbReference type="ARBA" id="ARBA00022984"/>
    </source>
</evidence>